<dbReference type="RefSeq" id="WP_166227164.1">
    <property type="nucleotide sequence ID" value="NZ_CP049989.1"/>
</dbReference>
<dbReference type="GO" id="GO:0009089">
    <property type="term" value="P:lysine biosynthetic process via diaminopimelate"/>
    <property type="evidence" value="ECO:0007669"/>
    <property type="project" value="UniProtKB-UniRule"/>
</dbReference>
<comment type="subunit">
    <text evidence="12">Homotetramer; dimer of dimers.</text>
</comment>
<keyword evidence="8 12" id="KW-0457">Lysine biosynthesis</keyword>
<protein>
    <recommendedName>
        <fullName evidence="4 12">4-hydroxy-tetrahydrodipicolinate synthase</fullName>
        <shortName evidence="12">HTPA synthase</shortName>
        <ecNumber evidence="4 12">4.3.3.7</ecNumber>
    </recommendedName>
</protein>
<dbReference type="InterPro" id="IPR002220">
    <property type="entry name" value="DapA-like"/>
</dbReference>
<comment type="subcellular location">
    <subcellularLocation>
        <location evidence="12">Cytoplasm</location>
    </subcellularLocation>
</comment>
<dbReference type="Proteomes" id="UP000503162">
    <property type="component" value="Chromosome"/>
</dbReference>
<evidence type="ECO:0000256" key="3">
    <source>
        <dbReference type="ARBA" id="ARBA00007592"/>
    </source>
</evidence>
<accession>A0A6G8IH93</accession>
<dbReference type="PRINTS" id="PR00146">
    <property type="entry name" value="DHPICSNTHASE"/>
</dbReference>
<dbReference type="GO" id="GO:0008840">
    <property type="term" value="F:4-hydroxy-tetrahydrodipicolinate synthase activity"/>
    <property type="evidence" value="ECO:0007669"/>
    <property type="project" value="UniProtKB-UniRule"/>
</dbReference>
<dbReference type="AlphaFoldDB" id="A0A6G8IH93"/>
<feature type="active site" description="Schiff-base intermediate with substrate" evidence="12 14">
    <location>
        <position position="164"/>
    </location>
</feature>
<keyword evidence="9 12" id="KW-0456">Lyase</keyword>
<dbReference type="KEGG" id="hcz:G9Q37_10590"/>
<keyword evidence="17" id="KW-1185">Reference proteome</keyword>
<dbReference type="PANTHER" id="PTHR12128">
    <property type="entry name" value="DIHYDRODIPICOLINATE SYNTHASE"/>
    <property type="match status" value="1"/>
</dbReference>
<evidence type="ECO:0000256" key="2">
    <source>
        <dbReference type="ARBA" id="ARBA00005120"/>
    </source>
</evidence>
<dbReference type="UniPathway" id="UPA00034">
    <property type="reaction ID" value="UER00017"/>
</dbReference>
<comment type="pathway">
    <text evidence="2 12">Amino-acid biosynthesis; L-lysine biosynthesis via DAP pathway; (S)-tetrahydrodipicolinate from L-aspartate: step 3/4.</text>
</comment>
<evidence type="ECO:0000256" key="9">
    <source>
        <dbReference type="ARBA" id="ARBA00023239"/>
    </source>
</evidence>
<name>A0A6G8IH93_9BURK</name>
<evidence type="ECO:0000256" key="5">
    <source>
        <dbReference type="ARBA" id="ARBA00022490"/>
    </source>
</evidence>
<evidence type="ECO:0000256" key="14">
    <source>
        <dbReference type="PIRSR" id="PIRSR001365-1"/>
    </source>
</evidence>
<proteinExistence type="inferred from homology"/>
<sequence length="295" mass="31604">MHMITGSIVALATPFNPDGSVDYAGLRKLVDWHIAEGTDCIGVVGTTGESPTVSVEEHCEIIRVAVEQANKRVPIMAGCGANSTAEAINLAKFARGVGADCQLQVVPYYNKPTQEGQYQHFKAIAEATGDLPIVLYNVPGRSVADMQHDTVLRLTQVKGIVGIKEATGNIERAQWLIRDVPAGFAVYSGDDPTAVALMLCGGHGNVSVTANVAPRDMHELCVAAIAGDSKKAMAIQKRLMPVHKQLFCEANPIPLKWAMSRMGLCGETMRLPLTPMSRHLVPQVEAALRDAGLLK</sequence>
<dbReference type="HAMAP" id="MF_00418">
    <property type="entry name" value="DapA"/>
    <property type="match status" value="1"/>
</dbReference>
<evidence type="ECO:0000256" key="12">
    <source>
        <dbReference type="HAMAP-Rule" id="MF_00418"/>
    </source>
</evidence>
<comment type="similarity">
    <text evidence="3 12 13">Belongs to the DapA family.</text>
</comment>
<dbReference type="GO" id="GO:0005829">
    <property type="term" value="C:cytosol"/>
    <property type="evidence" value="ECO:0007669"/>
    <property type="project" value="TreeGrafter"/>
</dbReference>
<gene>
    <name evidence="12" type="primary">dapA</name>
    <name evidence="16" type="ORF">G9Q37_10590</name>
</gene>
<dbReference type="NCBIfam" id="TIGR00674">
    <property type="entry name" value="dapA"/>
    <property type="match status" value="1"/>
</dbReference>
<dbReference type="Pfam" id="PF00701">
    <property type="entry name" value="DHDPS"/>
    <property type="match status" value="1"/>
</dbReference>
<dbReference type="CDD" id="cd00950">
    <property type="entry name" value="DHDPS"/>
    <property type="match status" value="1"/>
</dbReference>
<evidence type="ECO:0000256" key="6">
    <source>
        <dbReference type="ARBA" id="ARBA00022605"/>
    </source>
</evidence>
<dbReference type="SUPFAM" id="SSF51569">
    <property type="entry name" value="Aldolase"/>
    <property type="match status" value="1"/>
</dbReference>
<evidence type="ECO:0000256" key="4">
    <source>
        <dbReference type="ARBA" id="ARBA00012086"/>
    </source>
</evidence>
<dbReference type="InterPro" id="IPR020625">
    <property type="entry name" value="Schiff_base-form_aldolases_AS"/>
</dbReference>
<feature type="site" description="Part of a proton relay during catalysis" evidence="12">
    <location>
        <position position="109"/>
    </location>
</feature>
<dbReference type="PIRSF" id="PIRSF001365">
    <property type="entry name" value="DHDPS"/>
    <property type="match status" value="1"/>
</dbReference>
<comment type="catalytic activity">
    <reaction evidence="11 12">
        <text>L-aspartate 4-semialdehyde + pyruvate = (2S,4S)-4-hydroxy-2,3,4,5-tetrahydrodipicolinate + H2O + H(+)</text>
        <dbReference type="Rhea" id="RHEA:34171"/>
        <dbReference type="ChEBI" id="CHEBI:15361"/>
        <dbReference type="ChEBI" id="CHEBI:15377"/>
        <dbReference type="ChEBI" id="CHEBI:15378"/>
        <dbReference type="ChEBI" id="CHEBI:67139"/>
        <dbReference type="ChEBI" id="CHEBI:537519"/>
        <dbReference type="EC" id="4.3.3.7"/>
    </reaction>
</comment>
<dbReference type="PROSITE" id="PS00666">
    <property type="entry name" value="DHDPS_2"/>
    <property type="match status" value="1"/>
</dbReference>
<dbReference type="EMBL" id="CP049989">
    <property type="protein sequence ID" value="QIM52562.1"/>
    <property type="molecule type" value="Genomic_DNA"/>
</dbReference>
<evidence type="ECO:0000256" key="7">
    <source>
        <dbReference type="ARBA" id="ARBA00022915"/>
    </source>
</evidence>
<keyword evidence="6 12" id="KW-0028">Amino-acid biosynthesis</keyword>
<feature type="active site" description="Proton donor/acceptor" evidence="12 14">
    <location>
        <position position="136"/>
    </location>
</feature>
<dbReference type="EC" id="4.3.3.7" evidence="4 12"/>
<keyword evidence="10 12" id="KW-0704">Schiff base</keyword>
<feature type="binding site" evidence="12 15">
    <location>
        <position position="47"/>
    </location>
    <ligand>
        <name>pyruvate</name>
        <dbReference type="ChEBI" id="CHEBI:15361"/>
    </ligand>
</feature>
<feature type="site" description="Part of a proton relay during catalysis" evidence="12">
    <location>
        <position position="46"/>
    </location>
</feature>
<evidence type="ECO:0000256" key="10">
    <source>
        <dbReference type="ARBA" id="ARBA00023270"/>
    </source>
</evidence>
<evidence type="ECO:0000256" key="1">
    <source>
        <dbReference type="ARBA" id="ARBA00003294"/>
    </source>
</evidence>
<evidence type="ECO:0000256" key="15">
    <source>
        <dbReference type="PIRSR" id="PIRSR001365-2"/>
    </source>
</evidence>
<dbReference type="PANTHER" id="PTHR12128:SF66">
    <property type="entry name" value="4-HYDROXY-2-OXOGLUTARATE ALDOLASE, MITOCHONDRIAL"/>
    <property type="match status" value="1"/>
</dbReference>
<dbReference type="Gene3D" id="3.20.20.70">
    <property type="entry name" value="Aldolase class I"/>
    <property type="match status" value="1"/>
</dbReference>
<comment type="caution">
    <text evidence="12">Was originally thought to be a dihydrodipicolinate synthase (DHDPS), catalyzing the condensation of (S)-aspartate-beta-semialdehyde [(S)-ASA] and pyruvate to dihydrodipicolinate (DHDP). However, it was shown in E.coli that the product of the enzymatic reaction is not dihydrodipicolinate but in fact (4S)-4-hydroxy-2,3,4,5-tetrahydro-(2S)-dipicolinic acid (HTPA), and that the consecutive dehydration reaction leading to DHDP is not spontaneous but catalyzed by DapB.</text>
</comment>
<dbReference type="GO" id="GO:0019877">
    <property type="term" value="P:diaminopimelate biosynthetic process"/>
    <property type="evidence" value="ECO:0007669"/>
    <property type="project" value="UniProtKB-UniRule"/>
</dbReference>
<evidence type="ECO:0000256" key="8">
    <source>
        <dbReference type="ARBA" id="ARBA00023154"/>
    </source>
</evidence>
<reference evidence="16 17" key="1">
    <citation type="submission" date="2020-03" db="EMBL/GenBank/DDBJ databases">
        <title>Hydrogenophaga sp. nov. isolated from cyanobacterial mat.</title>
        <authorList>
            <person name="Thorat V."/>
            <person name="Kirdat K."/>
            <person name="Tiwarekar B."/>
            <person name="Costa E.D."/>
            <person name="Yadav A."/>
        </authorList>
    </citation>
    <scope>NUCLEOTIDE SEQUENCE [LARGE SCALE GENOMIC DNA]</scope>
    <source>
        <strain evidence="16 17">BA0156</strain>
    </source>
</reference>
<dbReference type="SMART" id="SM01130">
    <property type="entry name" value="DHDPS"/>
    <property type="match status" value="1"/>
</dbReference>
<evidence type="ECO:0000313" key="17">
    <source>
        <dbReference type="Proteomes" id="UP000503162"/>
    </source>
</evidence>
<evidence type="ECO:0000256" key="11">
    <source>
        <dbReference type="ARBA" id="ARBA00047836"/>
    </source>
</evidence>
<evidence type="ECO:0000256" key="13">
    <source>
        <dbReference type="PIRNR" id="PIRNR001365"/>
    </source>
</evidence>
<keyword evidence="7 12" id="KW-0220">Diaminopimelate biosynthesis</keyword>
<organism evidence="16 17">
    <name type="scientific">Hydrogenophaga crocea</name>
    <dbReference type="NCBI Taxonomy" id="2716225"/>
    <lineage>
        <taxon>Bacteria</taxon>
        <taxon>Pseudomonadati</taxon>
        <taxon>Pseudomonadota</taxon>
        <taxon>Betaproteobacteria</taxon>
        <taxon>Burkholderiales</taxon>
        <taxon>Comamonadaceae</taxon>
        <taxon>Hydrogenophaga</taxon>
    </lineage>
</organism>
<dbReference type="InterPro" id="IPR013785">
    <property type="entry name" value="Aldolase_TIM"/>
</dbReference>
<dbReference type="InterPro" id="IPR005263">
    <property type="entry name" value="DapA"/>
</dbReference>
<comment type="function">
    <text evidence="1 12">Catalyzes the condensation of (S)-aspartate-beta-semialdehyde [(S)-ASA] and pyruvate to 4-hydroxy-tetrahydrodipicolinate (HTPA).</text>
</comment>
<feature type="binding site" evidence="12 15">
    <location>
        <position position="206"/>
    </location>
    <ligand>
        <name>pyruvate</name>
        <dbReference type="ChEBI" id="CHEBI:15361"/>
    </ligand>
</feature>
<keyword evidence="5 12" id="KW-0963">Cytoplasm</keyword>
<evidence type="ECO:0000313" key="16">
    <source>
        <dbReference type="EMBL" id="QIM52562.1"/>
    </source>
</evidence>